<evidence type="ECO:0000256" key="3">
    <source>
        <dbReference type="ARBA" id="ARBA00023163"/>
    </source>
</evidence>
<dbReference type="PROSITE" id="PS01124">
    <property type="entry name" value="HTH_ARAC_FAMILY_2"/>
    <property type="match status" value="1"/>
</dbReference>
<dbReference type="AlphaFoldDB" id="A0A2U8E5Z1"/>
<dbReference type="InterPro" id="IPR018060">
    <property type="entry name" value="HTH_AraC"/>
</dbReference>
<dbReference type="SMART" id="SM00342">
    <property type="entry name" value="HTH_ARAC"/>
    <property type="match status" value="1"/>
</dbReference>
<dbReference type="RefSeq" id="WP_108826133.1">
    <property type="nucleotide sequence ID" value="NZ_CP023004.1"/>
</dbReference>
<dbReference type="SUPFAM" id="SSF46689">
    <property type="entry name" value="Homeodomain-like"/>
    <property type="match status" value="1"/>
</dbReference>
<evidence type="ECO:0000259" key="4">
    <source>
        <dbReference type="PROSITE" id="PS01124"/>
    </source>
</evidence>
<dbReference type="KEGG" id="elut:CKA38_14095"/>
<gene>
    <name evidence="5" type="ORF">CKA38_14095</name>
</gene>
<keyword evidence="3" id="KW-0804">Transcription</keyword>
<dbReference type="InterPro" id="IPR009057">
    <property type="entry name" value="Homeodomain-like_sf"/>
</dbReference>
<keyword evidence="2" id="KW-0238">DNA-binding</keyword>
<organism evidence="5 6">
    <name type="scientific">Ereboglobus luteus</name>
    <dbReference type="NCBI Taxonomy" id="1796921"/>
    <lineage>
        <taxon>Bacteria</taxon>
        <taxon>Pseudomonadati</taxon>
        <taxon>Verrucomicrobiota</taxon>
        <taxon>Opitutia</taxon>
        <taxon>Opitutales</taxon>
        <taxon>Opitutaceae</taxon>
        <taxon>Ereboglobus</taxon>
    </lineage>
</organism>
<protein>
    <recommendedName>
        <fullName evidence="4">HTH araC/xylS-type domain-containing protein</fullName>
    </recommendedName>
</protein>
<dbReference type="GO" id="GO:0043565">
    <property type="term" value="F:sequence-specific DNA binding"/>
    <property type="evidence" value="ECO:0007669"/>
    <property type="project" value="InterPro"/>
</dbReference>
<reference evidence="5 6" key="1">
    <citation type="journal article" date="2018" name="Syst. Appl. Microbiol.">
        <title>Ereboglobus luteus gen. nov. sp. nov. from cockroach guts, and new insights into the oxygen relationship of the genera Opitutus and Didymococcus (Verrucomicrobia: Opitutaceae).</title>
        <authorList>
            <person name="Tegtmeier D."/>
            <person name="Belitz A."/>
            <person name="Radek R."/>
            <person name="Heimerl T."/>
            <person name="Brune A."/>
        </authorList>
    </citation>
    <scope>NUCLEOTIDE SEQUENCE [LARGE SCALE GENOMIC DNA]</scope>
    <source>
        <strain evidence="5 6">Ho45</strain>
    </source>
</reference>
<dbReference type="EMBL" id="CP023004">
    <property type="protein sequence ID" value="AWI10230.1"/>
    <property type="molecule type" value="Genomic_DNA"/>
</dbReference>
<dbReference type="GO" id="GO:0003700">
    <property type="term" value="F:DNA-binding transcription factor activity"/>
    <property type="evidence" value="ECO:0007669"/>
    <property type="project" value="InterPro"/>
</dbReference>
<keyword evidence="1" id="KW-0805">Transcription regulation</keyword>
<evidence type="ECO:0000313" key="5">
    <source>
        <dbReference type="EMBL" id="AWI10230.1"/>
    </source>
</evidence>
<dbReference type="Gene3D" id="1.10.10.60">
    <property type="entry name" value="Homeodomain-like"/>
    <property type="match status" value="1"/>
</dbReference>
<evidence type="ECO:0000256" key="1">
    <source>
        <dbReference type="ARBA" id="ARBA00023015"/>
    </source>
</evidence>
<dbReference type="Proteomes" id="UP000244896">
    <property type="component" value="Chromosome"/>
</dbReference>
<accession>A0A2U8E5Z1</accession>
<proteinExistence type="predicted"/>
<name>A0A2U8E5Z1_9BACT</name>
<evidence type="ECO:0000313" key="6">
    <source>
        <dbReference type="Proteomes" id="UP000244896"/>
    </source>
</evidence>
<feature type="domain" description="HTH araC/xylS-type" evidence="4">
    <location>
        <begin position="187"/>
        <end position="286"/>
    </location>
</feature>
<dbReference type="Pfam" id="PF12833">
    <property type="entry name" value="HTH_18"/>
    <property type="match status" value="1"/>
</dbReference>
<dbReference type="PANTHER" id="PTHR43280">
    <property type="entry name" value="ARAC-FAMILY TRANSCRIPTIONAL REGULATOR"/>
    <property type="match status" value="1"/>
</dbReference>
<sequence>MKISNTPMSMHRWSSLKTELLWIYDGIEQSHGETVTADHRNGYWLWLIHKGSVTMACELGMQTATAGQWMLSPHALTTQKFAHDSRILSIHFSCQWPTGENLFTGNQGLVWNAMDTPKLERNAQSLQRLARRHCPSVWLNLYLQSVSYPLFMRFQYALTLFLIEFSEAMIRFGREFSHYGTHDDRLTLALNCIHATPQSSPFPWEYIAKETGLSRKHLDRLFYAHFGTTSRNYWDKIKLDECIRLLETTTLSIKEVGYHLGFKQASHFSTWFAKHSNRSPREHRKHGTQVSAKGIVGDIRGS</sequence>
<keyword evidence="6" id="KW-1185">Reference proteome</keyword>
<evidence type="ECO:0000256" key="2">
    <source>
        <dbReference type="ARBA" id="ARBA00023125"/>
    </source>
</evidence>
<dbReference type="PANTHER" id="PTHR43280:SF2">
    <property type="entry name" value="HTH-TYPE TRANSCRIPTIONAL REGULATOR EXSA"/>
    <property type="match status" value="1"/>
</dbReference>
<dbReference type="OrthoDB" id="200262at2"/>